<dbReference type="InterPro" id="IPR012675">
    <property type="entry name" value="Beta-grasp_dom_sf"/>
</dbReference>
<dbReference type="PANTHER" id="PTHR23426">
    <property type="entry name" value="FERREDOXIN/ADRENODOXIN"/>
    <property type="match status" value="1"/>
</dbReference>
<evidence type="ECO:0000256" key="6">
    <source>
        <dbReference type="ARBA" id="ARBA00034078"/>
    </source>
</evidence>
<dbReference type="AlphaFoldDB" id="A0A9X4NS85"/>
<name>A0A9X4NS85_9BURK</name>
<evidence type="ECO:0000259" key="7">
    <source>
        <dbReference type="PROSITE" id="PS51085"/>
    </source>
</evidence>
<dbReference type="GO" id="GO:0009055">
    <property type="term" value="F:electron transfer activity"/>
    <property type="evidence" value="ECO:0007669"/>
    <property type="project" value="TreeGrafter"/>
</dbReference>
<dbReference type="Gene3D" id="3.10.20.30">
    <property type="match status" value="1"/>
</dbReference>
<keyword evidence="3" id="KW-0479">Metal-binding</keyword>
<dbReference type="Pfam" id="PF00111">
    <property type="entry name" value="Fer2"/>
    <property type="match status" value="1"/>
</dbReference>
<dbReference type="Proteomes" id="UP001152876">
    <property type="component" value="Unassembled WGS sequence"/>
</dbReference>
<dbReference type="EMBL" id="AOGK01000015">
    <property type="protein sequence ID" value="MDG5976885.1"/>
    <property type="molecule type" value="Genomic_DNA"/>
</dbReference>
<dbReference type="SUPFAM" id="SSF54292">
    <property type="entry name" value="2Fe-2S ferredoxin-like"/>
    <property type="match status" value="1"/>
</dbReference>
<sequence>MITITFIDHQQQATTVQAAPGSSLMQAAVDNHITGIVGECGGFCSCATCVCQVEAAWVGRLPPPEAMESAMLESAAADHPASRLCCQIALNADLDGLTVHLPESQF</sequence>
<comment type="caution">
    <text evidence="8">The sequence shown here is derived from an EMBL/GenBank/DDBJ whole genome shotgun (WGS) entry which is preliminary data.</text>
</comment>
<keyword evidence="5" id="KW-0411">Iron-sulfur</keyword>
<accession>A0A9X4NS85</accession>
<keyword evidence="4" id="KW-0408">Iron</keyword>
<evidence type="ECO:0000256" key="5">
    <source>
        <dbReference type="ARBA" id="ARBA00023014"/>
    </source>
</evidence>
<dbReference type="GO" id="GO:0046872">
    <property type="term" value="F:metal ion binding"/>
    <property type="evidence" value="ECO:0007669"/>
    <property type="project" value="UniProtKB-KW"/>
</dbReference>
<keyword evidence="9" id="KW-1185">Reference proteome</keyword>
<dbReference type="GO" id="GO:0140647">
    <property type="term" value="P:P450-containing electron transport chain"/>
    <property type="evidence" value="ECO:0007669"/>
    <property type="project" value="InterPro"/>
</dbReference>
<keyword evidence="2" id="KW-0001">2Fe-2S</keyword>
<evidence type="ECO:0000256" key="2">
    <source>
        <dbReference type="ARBA" id="ARBA00022714"/>
    </source>
</evidence>
<evidence type="ECO:0000256" key="1">
    <source>
        <dbReference type="ARBA" id="ARBA00010914"/>
    </source>
</evidence>
<dbReference type="PROSITE" id="PS51085">
    <property type="entry name" value="2FE2S_FER_2"/>
    <property type="match status" value="1"/>
</dbReference>
<comment type="similarity">
    <text evidence="1">Belongs to the adrenodoxin/putidaredoxin family.</text>
</comment>
<organism evidence="8 9">
    <name type="scientific">Hydrogenophaga taeniospiralis CCUG 15921</name>
    <dbReference type="NCBI Taxonomy" id="1281780"/>
    <lineage>
        <taxon>Bacteria</taxon>
        <taxon>Pseudomonadati</taxon>
        <taxon>Pseudomonadota</taxon>
        <taxon>Betaproteobacteria</taxon>
        <taxon>Burkholderiales</taxon>
        <taxon>Comamonadaceae</taxon>
        <taxon>Hydrogenophaga</taxon>
    </lineage>
</organism>
<gene>
    <name evidence="8" type="ORF">H010_16584</name>
</gene>
<dbReference type="RefSeq" id="WP_068174317.1">
    <property type="nucleotide sequence ID" value="NZ_AOGK01000015.1"/>
</dbReference>
<evidence type="ECO:0000313" key="9">
    <source>
        <dbReference type="Proteomes" id="UP001152876"/>
    </source>
</evidence>
<feature type="domain" description="2Fe-2S ferredoxin-type" evidence="7">
    <location>
        <begin position="2"/>
        <end position="105"/>
    </location>
</feature>
<evidence type="ECO:0000313" key="8">
    <source>
        <dbReference type="EMBL" id="MDG5976885.1"/>
    </source>
</evidence>
<proteinExistence type="inferred from homology"/>
<dbReference type="InterPro" id="IPR001041">
    <property type="entry name" value="2Fe-2S_ferredoxin-type"/>
</dbReference>
<protein>
    <submittedName>
        <fullName evidence="8">Ferredoxin</fullName>
    </submittedName>
</protein>
<dbReference type="GO" id="GO:0051537">
    <property type="term" value="F:2 iron, 2 sulfur cluster binding"/>
    <property type="evidence" value="ECO:0007669"/>
    <property type="project" value="UniProtKB-KW"/>
</dbReference>
<dbReference type="CDD" id="cd00207">
    <property type="entry name" value="fer2"/>
    <property type="match status" value="1"/>
</dbReference>
<dbReference type="PANTHER" id="PTHR23426:SF65">
    <property type="entry name" value="FERREDOXIN-2, MITOCHONDRIAL"/>
    <property type="match status" value="1"/>
</dbReference>
<evidence type="ECO:0000256" key="4">
    <source>
        <dbReference type="ARBA" id="ARBA00023004"/>
    </source>
</evidence>
<dbReference type="InterPro" id="IPR001055">
    <property type="entry name" value="Adrenodoxin-like"/>
</dbReference>
<dbReference type="OrthoDB" id="9799640at2"/>
<reference evidence="8" key="1">
    <citation type="submission" date="2013-01" db="EMBL/GenBank/DDBJ databases">
        <title>Genome draft of Hydrogenophaga taeniospiralis 2K1.</title>
        <authorList>
            <person name="Gomila M."/>
            <person name="Lalucat J."/>
        </authorList>
    </citation>
    <scope>NUCLEOTIDE SEQUENCE</scope>
    <source>
        <strain evidence="8">CCUG 15921</strain>
    </source>
</reference>
<dbReference type="InterPro" id="IPR036010">
    <property type="entry name" value="2Fe-2S_ferredoxin-like_sf"/>
</dbReference>
<comment type="cofactor">
    <cofactor evidence="6">
        <name>[2Fe-2S] cluster</name>
        <dbReference type="ChEBI" id="CHEBI:190135"/>
    </cofactor>
</comment>
<evidence type="ECO:0000256" key="3">
    <source>
        <dbReference type="ARBA" id="ARBA00022723"/>
    </source>
</evidence>